<evidence type="ECO:0000313" key="3">
    <source>
        <dbReference type="Proteomes" id="UP000237846"/>
    </source>
</evidence>
<dbReference type="InterPro" id="IPR006059">
    <property type="entry name" value="SBP"/>
</dbReference>
<dbReference type="Pfam" id="PF01547">
    <property type="entry name" value="SBP_bac_1"/>
    <property type="match status" value="1"/>
</dbReference>
<organism evidence="2 3">
    <name type="scientific">Allonocardiopsis opalescens</name>
    <dbReference type="NCBI Taxonomy" id="1144618"/>
    <lineage>
        <taxon>Bacteria</taxon>
        <taxon>Bacillati</taxon>
        <taxon>Actinomycetota</taxon>
        <taxon>Actinomycetes</taxon>
        <taxon>Streptosporangiales</taxon>
        <taxon>Allonocardiopsis</taxon>
    </lineage>
</organism>
<feature type="chain" id="PRO_5038749109" evidence="1">
    <location>
        <begin position="23"/>
        <end position="434"/>
    </location>
</feature>
<proteinExistence type="predicted"/>
<dbReference type="InterPro" id="IPR050490">
    <property type="entry name" value="Bact_solute-bd_prot1"/>
</dbReference>
<dbReference type="PROSITE" id="PS51257">
    <property type="entry name" value="PROKAR_LIPOPROTEIN"/>
    <property type="match status" value="1"/>
</dbReference>
<evidence type="ECO:0000256" key="1">
    <source>
        <dbReference type="SAM" id="SignalP"/>
    </source>
</evidence>
<keyword evidence="3" id="KW-1185">Reference proteome</keyword>
<comment type="caution">
    <text evidence="2">The sequence shown here is derived from an EMBL/GenBank/DDBJ whole genome shotgun (WGS) entry which is preliminary data.</text>
</comment>
<dbReference type="Proteomes" id="UP000237846">
    <property type="component" value="Unassembled WGS sequence"/>
</dbReference>
<sequence length="434" mass="46022">MRMRILAAATAAGLLAAVSGCGGGTSEEEGQTLTYWATNQGTSLENDAEVLQPALDRFEEETGITVELEVIPWADILNRILAATTSGEGPDVLNIGNTWSASLQATGAFVPFDAETLEAIDGTGRFVESSLASTGAPGQDPTSVPLYGMSYGLFYNRAMFEEAGIEEPPATWEELIEVGQEITGDGRWGFTLEGAAYTDNAHQAFIMGEQHGAVPFNEDGTANFATPQQVAALQQYLDLMGEHGIVNPSNAEFSNGTQAVTEFAQGNAAMMIRQAGTMRALEEQGMTTEDYGVAPVPLPDPLPEGGRPITSMVAGINISVFNNSDNPEGALEFVRFMTSAQTQIELNSAYGTLPVVTDAADDPAFQTEQLAVFQETLLEYSAPMPQVPEESQYETLIGTAMAELFAQIASGEEVTEADIEAQLSAANEQLTVGG</sequence>
<dbReference type="AlphaFoldDB" id="A0A2T0PZG0"/>
<reference evidence="2 3" key="1">
    <citation type="submission" date="2018-03" db="EMBL/GenBank/DDBJ databases">
        <title>Genomic Encyclopedia of Archaeal and Bacterial Type Strains, Phase II (KMG-II): from individual species to whole genera.</title>
        <authorList>
            <person name="Goeker M."/>
        </authorList>
    </citation>
    <scope>NUCLEOTIDE SEQUENCE [LARGE SCALE GENOMIC DNA]</scope>
    <source>
        <strain evidence="2 3">DSM 45601</strain>
    </source>
</reference>
<accession>A0A2T0PZG0</accession>
<name>A0A2T0PZG0_9ACTN</name>
<dbReference type="EMBL" id="PVZC01000007">
    <property type="protein sequence ID" value="PRX96797.1"/>
    <property type="molecule type" value="Genomic_DNA"/>
</dbReference>
<dbReference type="Gene3D" id="3.40.190.10">
    <property type="entry name" value="Periplasmic binding protein-like II"/>
    <property type="match status" value="1"/>
</dbReference>
<feature type="signal peptide" evidence="1">
    <location>
        <begin position="1"/>
        <end position="22"/>
    </location>
</feature>
<dbReference type="RefSeq" id="WP_211303063.1">
    <property type="nucleotide sequence ID" value="NZ_PVZC01000007.1"/>
</dbReference>
<keyword evidence="1" id="KW-0732">Signal</keyword>
<protein>
    <submittedName>
        <fullName evidence="2">Carbohydrate ABC transporter substrate-binding protein (CUT1 family)</fullName>
    </submittedName>
</protein>
<gene>
    <name evidence="2" type="ORF">CLV72_107320</name>
</gene>
<dbReference type="SUPFAM" id="SSF53850">
    <property type="entry name" value="Periplasmic binding protein-like II"/>
    <property type="match status" value="1"/>
</dbReference>
<dbReference type="PANTHER" id="PTHR43649">
    <property type="entry name" value="ARABINOSE-BINDING PROTEIN-RELATED"/>
    <property type="match status" value="1"/>
</dbReference>
<evidence type="ECO:0000313" key="2">
    <source>
        <dbReference type="EMBL" id="PRX96797.1"/>
    </source>
</evidence>
<dbReference type="PANTHER" id="PTHR43649:SF12">
    <property type="entry name" value="DIACETYLCHITOBIOSE BINDING PROTEIN DASA"/>
    <property type="match status" value="1"/>
</dbReference>